<evidence type="ECO:0000256" key="9">
    <source>
        <dbReference type="SAM" id="MobiDB-lite"/>
    </source>
</evidence>
<dbReference type="InterPro" id="IPR050502">
    <property type="entry name" value="Euk_RNA-bind_prot"/>
</dbReference>
<dbReference type="InterPro" id="IPR048289">
    <property type="entry name" value="RRM2_NsCP33-like"/>
</dbReference>
<dbReference type="Proteomes" id="UP000694251">
    <property type="component" value="Chromosome 10"/>
</dbReference>
<keyword evidence="2" id="KW-0150">Chloroplast</keyword>
<feature type="domain" description="RRM" evidence="10">
    <location>
        <begin position="236"/>
        <end position="329"/>
    </location>
</feature>
<evidence type="ECO:0000256" key="1">
    <source>
        <dbReference type="ARBA" id="ARBA00004229"/>
    </source>
</evidence>
<protein>
    <submittedName>
        <fullName evidence="11">RNA recognition motif domain</fullName>
    </submittedName>
</protein>
<dbReference type="PROSITE" id="PS50102">
    <property type="entry name" value="RRM"/>
    <property type="match status" value="2"/>
</dbReference>
<dbReference type="GO" id="GO:0006397">
    <property type="term" value="P:mRNA processing"/>
    <property type="evidence" value="ECO:0007669"/>
    <property type="project" value="UniProtKB-KW"/>
</dbReference>
<dbReference type="InterPro" id="IPR021139">
    <property type="entry name" value="NYN"/>
</dbReference>
<proteinExistence type="predicted"/>
<feature type="domain" description="RRM" evidence="10">
    <location>
        <begin position="372"/>
        <end position="450"/>
    </location>
</feature>
<feature type="region of interest" description="Disordered" evidence="9">
    <location>
        <begin position="318"/>
        <end position="369"/>
    </location>
</feature>
<dbReference type="GO" id="GO:0009535">
    <property type="term" value="C:chloroplast thylakoid membrane"/>
    <property type="evidence" value="ECO:0007669"/>
    <property type="project" value="TreeGrafter"/>
</dbReference>
<evidence type="ECO:0000256" key="6">
    <source>
        <dbReference type="ARBA" id="ARBA00022884"/>
    </source>
</evidence>
<organism evidence="11 12">
    <name type="scientific">Arabidopsis suecica</name>
    <name type="common">Swedish thale-cress</name>
    <name type="synonym">Cardaminopsis suecica</name>
    <dbReference type="NCBI Taxonomy" id="45249"/>
    <lineage>
        <taxon>Eukaryota</taxon>
        <taxon>Viridiplantae</taxon>
        <taxon>Streptophyta</taxon>
        <taxon>Embryophyta</taxon>
        <taxon>Tracheophyta</taxon>
        <taxon>Spermatophyta</taxon>
        <taxon>Magnoliopsida</taxon>
        <taxon>eudicotyledons</taxon>
        <taxon>Gunneridae</taxon>
        <taxon>Pentapetalae</taxon>
        <taxon>rosids</taxon>
        <taxon>malvids</taxon>
        <taxon>Brassicales</taxon>
        <taxon>Brassicaceae</taxon>
        <taxon>Camelineae</taxon>
        <taxon>Arabidopsis</taxon>
    </lineage>
</organism>
<gene>
    <name evidence="11" type="ORF">ISN44_As10g022080</name>
</gene>
<evidence type="ECO:0000256" key="4">
    <source>
        <dbReference type="ARBA" id="ARBA00022664"/>
    </source>
</evidence>
<dbReference type="InterPro" id="IPR000504">
    <property type="entry name" value="RRM_dom"/>
</dbReference>
<keyword evidence="4" id="KW-0507">mRNA processing</keyword>
<dbReference type="GO" id="GO:1990904">
    <property type="term" value="C:ribonucleoprotein complex"/>
    <property type="evidence" value="ECO:0007669"/>
    <property type="project" value="UniProtKB-KW"/>
</dbReference>
<evidence type="ECO:0000256" key="5">
    <source>
        <dbReference type="ARBA" id="ARBA00022737"/>
    </source>
</evidence>
<dbReference type="CDD" id="cd10910">
    <property type="entry name" value="PIN_limkain_b1_N_like"/>
    <property type="match status" value="1"/>
</dbReference>
<evidence type="ECO:0000256" key="3">
    <source>
        <dbReference type="ARBA" id="ARBA00022640"/>
    </source>
</evidence>
<reference evidence="11 12" key="1">
    <citation type="submission" date="2020-12" db="EMBL/GenBank/DDBJ databases">
        <title>Concerted genomic and epigenomic changes stabilize Arabidopsis allopolyploids.</title>
        <authorList>
            <person name="Chen Z."/>
        </authorList>
    </citation>
    <scope>NUCLEOTIDE SEQUENCE [LARGE SCALE GENOMIC DNA]</scope>
    <source>
        <strain evidence="11">As9502</strain>
        <tissue evidence="11">Leaf</tissue>
    </source>
</reference>
<keyword evidence="7" id="KW-0687">Ribonucleoprotein</keyword>
<dbReference type="PANTHER" id="PTHR48025:SF24">
    <property type="entry name" value="29 KDA RIBONUCLEOPROTEIN, CHLOROPLASTIC"/>
    <property type="match status" value="1"/>
</dbReference>
<dbReference type="EMBL" id="JAEFBJ010000010">
    <property type="protein sequence ID" value="KAG7565532.1"/>
    <property type="molecule type" value="Genomic_DNA"/>
</dbReference>
<dbReference type="GO" id="GO:1901259">
    <property type="term" value="P:chloroplast rRNA processing"/>
    <property type="evidence" value="ECO:0007669"/>
    <property type="project" value="TreeGrafter"/>
</dbReference>
<keyword evidence="12" id="KW-1185">Reference proteome</keyword>
<comment type="caution">
    <text evidence="11">The sequence shown here is derived from an EMBL/GenBank/DDBJ whole genome shotgun (WGS) entry which is preliminary data.</text>
</comment>
<evidence type="ECO:0000313" key="11">
    <source>
        <dbReference type="EMBL" id="KAG7565532.1"/>
    </source>
</evidence>
<dbReference type="AlphaFoldDB" id="A0A8T1ZX87"/>
<evidence type="ECO:0000256" key="7">
    <source>
        <dbReference type="ARBA" id="ARBA00023274"/>
    </source>
</evidence>
<dbReference type="OrthoDB" id="439808at2759"/>
<keyword evidence="6 8" id="KW-0694">RNA-binding</keyword>
<evidence type="ECO:0000259" key="10">
    <source>
        <dbReference type="PROSITE" id="PS50102"/>
    </source>
</evidence>
<dbReference type="Pfam" id="PF01936">
    <property type="entry name" value="NYN"/>
    <property type="match status" value="1"/>
</dbReference>
<evidence type="ECO:0000256" key="2">
    <source>
        <dbReference type="ARBA" id="ARBA00022528"/>
    </source>
</evidence>
<dbReference type="SMART" id="SM00360">
    <property type="entry name" value="RRM"/>
    <property type="match status" value="2"/>
</dbReference>
<comment type="subcellular location">
    <subcellularLocation>
        <location evidence="1">Plastid</location>
        <location evidence="1">Chloroplast</location>
    </subcellularLocation>
</comment>
<keyword evidence="3" id="KW-0934">Plastid</keyword>
<accession>A0A8T1ZX87</accession>
<name>A0A8T1ZX87_ARASU</name>
<evidence type="ECO:0000256" key="8">
    <source>
        <dbReference type="PROSITE-ProRule" id="PRU00176"/>
    </source>
</evidence>
<sequence>MSEIRPEEVLTSVWWDIETCPVPDRYDAGGVGRSIKTVLKNGGCLGPIIVTAIGNLNLISHNVLQKLSSTGVALKYVSCGIKDISNDIYRWEDSHSPPANKVVISGEDLPETFIMIPQRQRGYTTFRACPFPPKFPARWLWPEDLLDDATGSGGSSADNEQKKLRETCYRWGEYAFSCTLCGVSCHSFEIFSMHLQSKQHELFDISVNTVGEASKNAYYMALSASKFRPSLLSPDLKLFVGNLSFNVDSAQLTQLFESVGNVEMVEVSKFRVLFSDLDNYLPDLVRNSFADGGFGFVTMSTAAEVEAAVQQFNGHEFEGRPLRVNAGPPPPKREESVSRGPRSGGYGSERGGGYGGSQRSSYGSGSGSGSGNRLYVGNLSWGVDDMALESLFNEQGKVVEARVIYERDSGRSKGFGFVTLSSSQEVQKAIKSLNGADLDGRQIRVSKAEARPPRGQF</sequence>
<dbReference type="PANTHER" id="PTHR48025">
    <property type="entry name" value="OS02G0815200 PROTEIN"/>
    <property type="match status" value="1"/>
</dbReference>
<dbReference type="Pfam" id="PF00076">
    <property type="entry name" value="RRM_1"/>
    <property type="match status" value="2"/>
</dbReference>
<feature type="compositionally biased region" description="Gly residues" evidence="9">
    <location>
        <begin position="342"/>
        <end position="356"/>
    </location>
</feature>
<keyword evidence="5" id="KW-0677">Repeat</keyword>
<dbReference type="GO" id="GO:0003729">
    <property type="term" value="F:mRNA binding"/>
    <property type="evidence" value="ECO:0007669"/>
    <property type="project" value="TreeGrafter"/>
</dbReference>
<evidence type="ECO:0000313" key="12">
    <source>
        <dbReference type="Proteomes" id="UP000694251"/>
    </source>
</evidence>
<dbReference type="CDD" id="cd21608">
    <property type="entry name" value="RRM2_NsCP33_like"/>
    <property type="match status" value="1"/>
</dbReference>